<feature type="region of interest" description="Disordered" evidence="2">
    <location>
        <begin position="111"/>
        <end position="208"/>
    </location>
</feature>
<feature type="compositionally biased region" description="Gly residues" evidence="2">
    <location>
        <begin position="176"/>
        <end position="195"/>
    </location>
</feature>
<organism evidence="3 4">
    <name type="scientific">Prorocentrum cordatum</name>
    <dbReference type="NCBI Taxonomy" id="2364126"/>
    <lineage>
        <taxon>Eukaryota</taxon>
        <taxon>Sar</taxon>
        <taxon>Alveolata</taxon>
        <taxon>Dinophyceae</taxon>
        <taxon>Prorocentrales</taxon>
        <taxon>Prorocentraceae</taxon>
        <taxon>Prorocentrum</taxon>
    </lineage>
</organism>
<gene>
    <name evidence="3" type="ORF">PCOR1329_LOCUS4158</name>
</gene>
<feature type="compositionally biased region" description="Acidic residues" evidence="2">
    <location>
        <begin position="127"/>
        <end position="140"/>
    </location>
</feature>
<feature type="compositionally biased region" description="Basic residues" evidence="2">
    <location>
        <begin position="163"/>
        <end position="175"/>
    </location>
</feature>
<proteinExistence type="predicted"/>
<keyword evidence="1" id="KW-0175">Coiled coil</keyword>
<feature type="region of interest" description="Disordered" evidence="2">
    <location>
        <begin position="417"/>
        <end position="460"/>
    </location>
</feature>
<sequence length="655" mass="70459">MGYGTTYIVVEIPVDHGNAAYADYDCDQFALCDQHDHQHVGNESHHLSYEGHLQIYEDHVSMYERHHQTTGARSTTTWQPAALPGFVGANCVAGSRALYTARAVAGQTAPYGAVGPAVPRQGAAQGTDDDEEGGDDEEEDKWGQGPGRGKDEEQDGDGAAARLRGRSALRRRPRGRGGGGHPPGETGGGLPAEGGGKQRELRLTGPPRVQGNTDYFSIDVMDVCRGEVYDVACTKFYPWLDSRLRSAAPRAAAAGLGQARLFGGASVARSGHGPVDAMRGSRDGWQIPEKLVSSTGEPLARDGPRGAEIIRSEWPRREESIERAYRAHVDAADAADYVDELFDFANQATHEHHSSAPQEQDKAATGHGKPQVLMGAHAAPMASPEHGAQPSDLIECLRTSDRDEIPTDLRLDDRALANAAQPRPQDTDATAAPSDSADDGDSDDRPALGQTEPGQSPDPVALRKEALEAQRAAMVEEQLRKHQSNGSAKLFALCLVAPLALAPWARAQGPTPVEKVIELMEGTPGRGKEDKKAEQVGYAAFKQFCDDTETETSRNIAEAEMKIEVLKADIEKYKAEAARLKEEADLLDGDIAAWTGDDKAATKVRDMEKAAYDELHQDYSESVSALQRAIEVLKAKAHDLPQADLAQVSALRRGG</sequence>
<reference evidence="3" key="1">
    <citation type="submission" date="2023-10" db="EMBL/GenBank/DDBJ databases">
        <authorList>
            <person name="Chen Y."/>
            <person name="Shah S."/>
            <person name="Dougan E. K."/>
            <person name="Thang M."/>
            <person name="Chan C."/>
        </authorList>
    </citation>
    <scope>NUCLEOTIDE SEQUENCE [LARGE SCALE GENOMIC DNA]</scope>
</reference>
<feature type="compositionally biased region" description="Basic and acidic residues" evidence="2">
    <location>
        <begin position="349"/>
        <end position="364"/>
    </location>
</feature>
<protein>
    <submittedName>
        <fullName evidence="3">Uncharacterized protein</fullName>
    </submittedName>
</protein>
<feature type="region of interest" description="Disordered" evidence="2">
    <location>
        <begin position="349"/>
        <end position="369"/>
    </location>
</feature>
<feature type="coiled-coil region" evidence="1">
    <location>
        <begin position="549"/>
        <end position="590"/>
    </location>
</feature>
<dbReference type="SUPFAM" id="SSF75704">
    <property type="entry name" value="Mitotic arrest deficient-like 1, Mad1"/>
    <property type="match status" value="1"/>
</dbReference>
<accession>A0ABN9PMF5</accession>
<evidence type="ECO:0000313" key="3">
    <source>
        <dbReference type="EMBL" id="CAK0794063.1"/>
    </source>
</evidence>
<comment type="caution">
    <text evidence="3">The sequence shown here is derived from an EMBL/GenBank/DDBJ whole genome shotgun (WGS) entry which is preliminary data.</text>
</comment>
<name>A0ABN9PMF5_9DINO</name>
<keyword evidence="4" id="KW-1185">Reference proteome</keyword>
<dbReference type="Proteomes" id="UP001189429">
    <property type="component" value="Unassembled WGS sequence"/>
</dbReference>
<evidence type="ECO:0000256" key="1">
    <source>
        <dbReference type="SAM" id="Coils"/>
    </source>
</evidence>
<evidence type="ECO:0000256" key="2">
    <source>
        <dbReference type="SAM" id="MobiDB-lite"/>
    </source>
</evidence>
<evidence type="ECO:0000313" key="4">
    <source>
        <dbReference type="Proteomes" id="UP001189429"/>
    </source>
</evidence>
<dbReference type="EMBL" id="CAUYUJ010001079">
    <property type="protein sequence ID" value="CAK0794063.1"/>
    <property type="molecule type" value="Genomic_DNA"/>
</dbReference>